<dbReference type="Proteomes" id="UP000193560">
    <property type="component" value="Unassembled WGS sequence"/>
</dbReference>
<name>A0A1X2H954_9FUNG</name>
<gene>
    <name evidence="1" type="ORF">BCR42DRAFT_430637</name>
</gene>
<dbReference type="InterPro" id="IPR032675">
    <property type="entry name" value="LRR_dom_sf"/>
</dbReference>
<dbReference type="OrthoDB" id="550575at2759"/>
<keyword evidence="2" id="KW-1185">Reference proteome</keyword>
<protein>
    <recommendedName>
        <fullName evidence="3">F-box domain-containing protein</fullName>
    </recommendedName>
</protein>
<sequence>MTISNNKITTGVPWPHLKYLSLDLCYDIDDATLICFIKAHPHLQEIRLKEARALTDASLAAMAWIQNCQRLKRVQFRQCRQIKATDILETLDDDNSDYLCLDEHDIAKIRSG</sequence>
<evidence type="ECO:0000313" key="2">
    <source>
        <dbReference type="Proteomes" id="UP000193560"/>
    </source>
</evidence>
<evidence type="ECO:0008006" key="3">
    <source>
        <dbReference type="Google" id="ProtNLM"/>
    </source>
</evidence>
<comment type="caution">
    <text evidence="1">The sequence shown here is derived from an EMBL/GenBank/DDBJ whole genome shotgun (WGS) entry which is preliminary data.</text>
</comment>
<dbReference type="EMBL" id="MCGE01000080">
    <property type="protein sequence ID" value="ORY95186.1"/>
    <property type="molecule type" value="Genomic_DNA"/>
</dbReference>
<reference evidence="1 2" key="1">
    <citation type="submission" date="2016-07" db="EMBL/GenBank/DDBJ databases">
        <title>Pervasive Adenine N6-methylation of Active Genes in Fungi.</title>
        <authorList>
            <consortium name="DOE Joint Genome Institute"/>
            <person name="Mondo S.J."/>
            <person name="Dannebaum R.O."/>
            <person name="Kuo R.C."/>
            <person name="Labutti K."/>
            <person name="Haridas S."/>
            <person name="Kuo A."/>
            <person name="Salamov A."/>
            <person name="Ahrendt S.R."/>
            <person name="Lipzen A."/>
            <person name="Sullivan W."/>
            <person name="Andreopoulos W.B."/>
            <person name="Clum A."/>
            <person name="Lindquist E."/>
            <person name="Daum C."/>
            <person name="Ramamoorthy G.K."/>
            <person name="Gryganskyi A."/>
            <person name="Culley D."/>
            <person name="Magnuson J.K."/>
            <person name="James T.Y."/>
            <person name="O'Malley M.A."/>
            <person name="Stajich J.E."/>
            <person name="Spatafora J.W."/>
            <person name="Visel A."/>
            <person name="Grigoriev I.V."/>
        </authorList>
    </citation>
    <scope>NUCLEOTIDE SEQUENCE [LARGE SCALE GENOMIC DNA]</scope>
    <source>
        <strain evidence="1 2">NRRL 1336</strain>
    </source>
</reference>
<proteinExistence type="predicted"/>
<dbReference type="SUPFAM" id="SSF52047">
    <property type="entry name" value="RNI-like"/>
    <property type="match status" value="1"/>
</dbReference>
<dbReference type="AlphaFoldDB" id="A0A1X2H954"/>
<accession>A0A1X2H954</accession>
<evidence type="ECO:0000313" key="1">
    <source>
        <dbReference type="EMBL" id="ORY95186.1"/>
    </source>
</evidence>
<organism evidence="1 2">
    <name type="scientific">Absidia repens</name>
    <dbReference type="NCBI Taxonomy" id="90262"/>
    <lineage>
        <taxon>Eukaryota</taxon>
        <taxon>Fungi</taxon>
        <taxon>Fungi incertae sedis</taxon>
        <taxon>Mucoromycota</taxon>
        <taxon>Mucoromycotina</taxon>
        <taxon>Mucoromycetes</taxon>
        <taxon>Mucorales</taxon>
        <taxon>Cunninghamellaceae</taxon>
        <taxon>Absidia</taxon>
    </lineage>
</organism>
<dbReference type="Gene3D" id="3.80.10.10">
    <property type="entry name" value="Ribonuclease Inhibitor"/>
    <property type="match status" value="1"/>
</dbReference>